<dbReference type="GO" id="GO:0004843">
    <property type="term" value="F:cysteine-type deubiquitinase activity"/>
    <property type="evidence" value="ECO:0007669"/>
    <property type="project" value="UniProtKB-UniRule"/>
</dbReference>
<dbReference type="GO" id="GO:0005829">
    <property type="term" value="C:cytosol"/>
    <property type="evidence" value="ECO:0007669"/>
    <property type="project" value="TreeGrafter"/>
</dbReference>
<evidence type="ECO:0000256" key="3">
    <source>
        <dbReference type="RuleBase" id="RU367104"/>
    </source>
</evidence>
<keyword evidence="7" id="KW-1185">Reference proteome</keyword>
<dbReference type="FunFam" id="3.90.70.80:FF:000007">
    <property type="entry name" value="OTU domain-containing protein"/>
    <property type="match status" value="1"/>
</dbReference>
<dbReference type="InterPro" id="IPR047947">
    <property type="entry name" value="OTU4_OTU"/>
</dbReference>
<comment type="subcellular location">
    <subcellularLocation>
        <location evidence="3">Cytoplasm</location>
    </subcellularLocation>
</comment>
<dbReference type="GO" id="GO:0016579">
    <property type="term" value="P:protein deubiquitination"/>
    <property type="evidence" value="ECO:0007669"/>
    <property type="project" value="TreeGrafter"/>
</dbReference>
<proteinExistence type="predicted"/>
<dbReference type="InterPro" id="IPR003323">
    <property type="entry name" value="OTU_dom"/>
</dbReference>
<dbReference type="PANTHER" id="PTHR13312:SF5">
    <property type="entry name" value="UBIQUITIN THIOESTERASE OTU"/>
    <property type="match status" value="1"/>
</dbReference>
<evidence type="ECO:0000256" key="4">
    <source>
        <dbReference type="SAM" id="MobiDB-lite"/>
    </source>
</evidence>
<feature type="domain" description="OTU" evidence="5">
    <location>
        <begin position="358"/>
        <end position="496"/>
    </location>
</feature>
<dbReference type="SUPFAM" id="SSF54001">
    <property type="entry name" value="Cysteine proteinases"/>
    <property type="match status" value="1"/>
</dbReference>
<evidence type="ECO:0000313" key="6">
    <source>
        <dbReference type="EMBL" id="WVZ65370.1"/>
    </source>
</evidence>
<keyword evidence="3" id="KW-0788">Thiol protease</keyword>
<dbReference type="GO" id="GO:0005634">
    <property type="term" value="C:nucleus"/>
    <property type="evidence" value="ECO:0007669"/>
    <property type="project" value="TreeGrafter"/>
</dbReference>
<dbReference type="EMBL" id="CP144747">
    <property type="protein sequence ID" value="WVZ65370.1"/>
    <property type="molecule type" value="Genomic_DNA"/>
</dbReference>
<evidence type="ECO:0000256" key="2">
    <source>
        <dbReference type="ARBA" id="ARBA00022801"/>
    </source>
</evidence>
<dbReference type="Pfam" id="PF02338">
    <property type="entry name" value="OTU"/>
    <property type="match status" value="1"/>
</dbReference>
<sequence length="548" mass="59215">MNAWASAGEKRPGDAVRRAAGRPAHPRRRTPRTPPSCAPAPQAVPRARAYRRCRPSCTEAAAPPPPAAAPSPRLWDDREDLLAACVDPGAAHTRAEAKARSRGPSPSPQGLRKERKAASGWTTAPPGRAGEEADAVTRVVAVGVGVGTRQRSMAAGLCRSTALEDGVNGGVEGEGSRPPLPRPRGQWRRRGVPQLMLLKTPNICWRSCSSCGMYSPSSNLQGRMTQRVGLWNTSRSKAVRHRDWIGSVNFSAKKNLRLSELQNTTCFVSLGRLQQCRLSTGSHMLNLKSDVLSGQKFASVSWGLGSMPGRIAGIASGVGFAVSGMASAEGPVDNSTDGTVSAESSTNLSHGKKVHTDYSVTGIPGDGRCLFRSVAHGACIRSRKPVPNEDHQRKLADELRIMVADEFIKRREETEWFIEGDFDTYVSQIRKPHVWGGEPELLMASHVLRMPITVYMHDKEAGGLITIAEYGQEYGTEAPIQVLYHGYGHYDALQIPGKGGPRLVTQQHPIGPAHCLCFGGREQMAAFQLGLCTCTCLELAAERRSTQL</sequence>
<keyword evidence="2 3" id="KW-0378">Hydrolase</keyword>
<feature type="region of interest" description="Disordered" evidence="4">
    <location>
        <begin position="164"/>
        <end position="187"/>
    </location>
</feature>
<dbReference type="CDD" id="cd22760">
    <property type="entry name" value="OTU_plant_OTU4-like"/>
    <property type="match status" value="1"/>
</dbReference>
<name>A0AAQ3T2K0_PASNO</name>
<dbReference type="Gene3D" id="3.90.70.80">
    <property type="match status" value="1"/>
</dbReference>
<reference evidence="6 7" key="1">
    <citation type="submission" date="2024-02" db="EMBL/GenBank/DDBJ databases">
        <title>High-quality chromosome-scale genome assembly of Pensacola bahiagrass (Paspalum notatum Flugge var. saurae).</title>
        <authorList>
            <person name="Vega J.M."/>
            <person name="Podio M."/>
            <person name="Orjuela J."/>
            <person name="Siena L.A."/>
            <person name="Pessino S.C."/>
            <person name="Combes M.C."/>
            <person name="Mariac C."/>
            <person name="Albertini E."/>
            <person name="Pupilli F."/>
            <person name="Ortiz J.P.A."/>
            <person name="Leblanc O."/>
        </authorList>
    </citation>
    <scope>NUCLEOTIDE SEQUENCE [LARGE SCALE GENOMIC DNA]</scope>
    <source>
        <strain evidence="6">R1</strain>
        <tissue evidence="6">Leaf</tissue>
    </source>
</reference>
<keyword evidence="3" id="KW-0645">Protease</keyword>
<comment type="catalytic activity">
    <reaction evidence="1 3">
        <text>Thiol-dependent hydrolysis of ester, thioester, amide, peptide and isopeptide bonds formed by the C-terminal Gly of ubiquitin (a 76-residue protein attached to proteins as an intracellular targeting signal).</text>
        <dbReference type="EC" id="3.4.19.12"/>
    </reaction>
</comment>
<accession>A0AAQ3T2K0</accession>
<dbReference type="PROSITE" id="PS50802">
    <property type="entry name" value="OTU"/>
    <property type="match status" value="1"/>
</dbReference>
<dbReference type="GO" id="GO:0030968">
    <property type="term" value="P:endoplasmic reticulum unfolded protein response"/>
    <property type="evidence" value="ECO:0007669"/>
    <property type="project" value="TreeGrafter"/>
</dbReference>
<evidence type="ECO:0000313" key="7">
    <source>
        <dbReference type="Proteomes" id="UP001341281"/>
    </source>
</evidence>
<feature type="region of interest" description="Disordered" evidence="4">
    <location>
        <begin position="91"/>
        <end position="132"/>
    </location>
</feature>
<evidence type="ECO:0000259" key="5">
    <source>
        <dbReference type="PROSITE" id="PS50802"/>
    </source>
</evidence>
<organism evidence="6 7">
    <name type="scientific">Paspalum notatum var. saurae</name>
    <dbReference type="NCBI Taxonomy" id="547442"/>
    <lineage>
        <taxon>Eukaryota</taxon>
        <taxon>Viridiplantae</taxon>
        <taxon>Streptophyta</taxon>
        <taxon>Embryophyta</taxon>
        <taxon>Tracheophyta</taxon>
        <taxon>Spermatophyta</taxon>
        <taxon>Magnoliopsida</taxon>
        <taxon>Liliopsida</taxon>
        <taxon>Poales</taxon>
        <taxon>Poaceae</taxon>
        <taxon>PACMAD clade</taxon>
        <taxon>Panicoideae</taxon>
        <taxon>Andropogonodae</taxon>
        <taxon>Paspaleae</taxon>
        <taxon>Paspalinae</taxon>
        <taxon>Paspalum</taxon>
    </lineage>
</organism>
<dbReference type="InterPro" id="IPR038765">
    <property type="entry name" value="Papain-like_cys_pep_sf"/>
</dbReference>
<dbReference type="GO" id="GO:0036503">
    <property type="term" value="P:ERAD pathway"/>
    <property type="evidence" value="ECO:0007669"/>
    <property type="project" value="TreeGrafter"/>
</dbReference>
<evidence type="ECO:0000256" key="1">
    <source>
        <dbReference type="ARBA" id="ARBA00000707"/>
    </source>
</evidence>
<keyword evidence="3" id="KW-0963">Cytoplasm</keyword>
<dbReference type="AlphaFoldDB" id="A0AAQ3T2K0"/>
<protein>
    <recommendedName>
        <fullName evidence="3">Ubiquitin thioesterase OTU</fullName>
        <ecNumber evidence="3">3.4.19.12</ecNumber>
    </recommendedName>
</protein>
<dbReference type="EC" id="3.4.19.12" evidence="3"/>
<keyword evidence="3" id="KW-0833">Ubl conjugation pathway</keyword>
<gene>
    <name evidence="6" type="ORF">U9M48_014747</name>
</gene>
<feature type="region of interest" description="Disordered" evidence="4">
    <location>
        <begin position="1"/>
        <end position="76"/>
    </location>
</feature>
<feature type="compositionally biased region" description="Basic and acidic residues" evidence="4">
    <location>
        <begin position="8"/>
        <end position="17"/>
    </location>
</feature>
<dbReference type="PANTHER" id="PTHR13312">
    <property type="entry name" value="HIV-INDUCED PROTEIN-7-LIKE PROTEASE"/>
    <property type="match status" value="1"/>
</dbReference>
<comment type="function">
    <text evidence="3">Hydrolase that can remove conjugated ubiquitin from proteins and may therefore play an important regulatory role at the level of protein turnover by preventing degradation.</text>
</comment>
<dbReference type="Proteomes" id="UP001341281">
    <property type="component" value="Chromosome 03"/>
</dbReference>